<evidence type="ECO:0000313" key="2">
    <source>
        <dbReference type="EMBL" id="ODR05514.1"/>
    </source>
</evidence>
<dbReference type="AlphaFoldDB" id="A0A1E3STN4"/>
<dbReference type="InterPro" id="IPR000084">
    <property type="entry name" value="PE-PGRS_N"/>
</dbReference>
<protein>
    <submittedName>
        <fullName evidence="2">PE family protein</fullName>
    </submittedName>
</protein>
<dbReference type="Proteomes" id="UP000094224">
    <property type="component" value="Unassembled WGS sequence"/>
</dbReference>
<evidence type="ECO:0000313" key="3">
    <source>
        <dbReference type="Proteomes" id="UP000094224"/>
    </source>
</evidence>
<feature type="domain" description="PE" evidence="1">
    <location>
        <begin position="4"/>
        <end position="94"/>
    </location>
</feature>
<reference evidence="3" key="1">
    <citation type="submission" date="2016-09" db="EMBL/GenBank/DDBJ databases">
        <authorList>
            <person name="Greninger A.L."/>
            <person name="Jerome K.R."/>
            <person name="Mcnair B."/>
            <person name="Wallis C."/>
            <person name="Fang F."/>
        </authorList>
    </citation>
    <scope>NUCLEOTIDE SEQUENCE [LARGE SCALE GENOMIC DNA]</scope>
    <source>
        <strain evidence="3">BC1_M4</strain>
    </source>
</reference>
<dbReference type="SUPFAM" id="SSF140459">
    <property type="entry name" value="PE/PPE dimer-like"/>
    <property type="match status" value="1"/>
</dbReference>
<name>A0A1E3STN4_9MYCO</name>
<gene>
    <name evidence="2" type="ORF">BHQ21_13810</name>
</gene>
<evidence type="ECO:0000259" key="1">
    <source>
        <dbReference type="Pfam" id="PF00934"/>
    </source>
</evidence>
<dbReference type="EMBL" id="MIHC01000022">
    <property type="protein sequence ID" value="ODR05514.1"/>
    <property type="molecule type" value="Genomic_DNA"/>
</dbReference>
<dbReference type="Pfam" id="PF00934">
    <property type="entry name" value="PE"/>
    <property type="match status" value="1"/>
</dbReference>
<dbReference type="Gene3D" id="1.10.287.850">
    <property type="entry name" value="HP0062-like domain"/>
    <property type="match status" value="1"/>
</dbReference>
<dbReference type="RefSeq" id="WP_069400853.1">
    <property type="nucleotide sequence ID" value="NZ_JACKTB010000018.1"/>
</dbReference>
<sequence length="99" mass="9647">MSFVNVDPEALAGAASQLGAVGAAMDAQNAAAAGPTSGVVPAAADEVSQLLAAQLRMQAHMYQAVSAQASAVHDSLVKTMAASANSYAATEAANAAATE</sequence>
<accession>A0A1E3STN4</accession>
<keyword evidence="3" id="KW-1185">Reference proteome</keyword>
<organism evidence="2 3">
    <name type="scientific">Mycobacterium sherrisii</name>
    <dbReference type="NCBI Taxonomy" id="243061"/>
    <lineage>
        <taxon>Bacteria</taxon>
        <taxon>Bacillati</taxon>
        <taxon>Actinomycetota</taxon>
        <taxon>Actinomycetes</taxon>
        <taxon>Mycobacteriales</taxon>
        <taxon>Mycobacteriaceae</taxon>
        <taxon>Mycobacterium</taxon>
        <taxon>Mycobacterium simiae complex</taxon>
    </lineage>
</organism>
<dbReference type="InterPro" id="IPR038332">
    <property type="entry name" value="PPE_sf"/>
</dbReference>
<proteinExistence type="predicted"/>
<comment type="caution">
    <text evidence="2">The sequence shown here is derived from an EMBL/GenBank/DDBJ whole genome shotgun (WGS) entry which is preliminary data.</text>
</comment>
<dbReference type="OrthoDB" id="4752982at2"/>